<comment type="caution">
    <text evidence="7">The sequence shown here is derived from an EMBL/GenBank/DDBJ whole genome shotgun (WGS) entry which is preliminary data.</text>
</comment>
<evidence type="ECO:0000256" key="4">
    <source>
        <dbReference type="ARBA" id="ARBA00023709"/>
    </source>
</evidence>
<dbReference type="GO" id="GO:0004300">
    <property type="term" value="F:enoyl-CoA hydratase activity"/>
    <property type="evidence" value="ECO:0007669"/>
    <property type="project" value="UniProtKB-EC"/>
</dbReference>
<evidence type="ECO:0000256" key="3">
    <source>
        <dbReference type="ARBA" id="ARBA00022832"/>
    </source>
</evidence>
<dbReference type="OrthoDB" id="3473569at2"/>
<dbReference type="eggNOG" id="COG1024">
    <property type="taxonomic scope" value="Bacteria"/>
</dbReference>
<organism evidence="7 8">
    <name type="scientific">Gordonia aichiensis NBRC 108223</name>
    <dbReference type="NCBI Taxonomy" id="1220583"/>
    <lineage>
        <taxon>Bacteria</taxon>
        <taxon>Bacillati</taxon>
        <taxon>Actinomycetota</taxon>
        <taxon>Actinomycetes</taxon>
        <taxon>Mycobacteriales</taxon>
        <taxon>Gordoniaceae</taxon>
        <taxon>Gordonia</taxon>
    </lineage>
</organism>
<dbReference type="EMBL" id="BANR01000010">
    <property type="protein sequence ID" value="GAC49197.1"/>
    <property type="molecule type" value="Genomic_DNA"/>
</dbReference>
<name>L7KML4_9ACTN</name>
<accession>L7KML4</accession>
<dbReference type="Proteomes" id="UP000010988">
    <property type="component" value="Unassembled WGS sequence"/>
</dbReference>
<dbReference type="GO" id="GO:0006631">
    <property type="term" value="P:fatty acid metabolic process"/>
    <property type="evidence" value="ECO:0007669"/>
    <property type="project" value="UniProtKB-KW"/>
</dbReference>
<dbReference type="InterPro" id="IPR014748">
    <property type="entry name" value="Enoyl-CoA_hydra_C"/>
</dbReference>
<dbReference type="PANTHER" id="PTHR43459:SF1">
    <property type="entry name" value="EG:BACN32G11.4 PROTEIN"/>
    <property type="match status" value="1"/>
</dbReference>
<dbReference type="AlphaFoldDB" id="L7KML4"/>
<evidence type="ECO:0000256" key="6">
    <source>
        <dbReference type="RuleBase" id="RU003707"/>
    </source>
</evidence>
<dbReference type="STRING" id="1220583.GOACH_10_01650"/>
<dbReference type="InterPro" id="IPR001753">
    <property type="entry name" value="Enoyl-CoA_hydra/iso"/>
</dbReference>
<evidence type="ECO:0000313" key="8">
    <source>
        <dbReference type="Proteomes" id="UP000010988"/>
    </source>
</evidence>
<comment type="catalytic activity">
    <reaction evidence="4">
        <text>a (3S)-3-hydroxyacyl-CoA = a (2E)-enoyl-CoA + H2O</text>
        <dbReference type="Rhea" id="RHEA:16105"/>
        <dbReference type="ChEBI" id="CHEBI:15377"/>
        <dbReference type="ChEBI" id="CHEBI:57318"/>
        <dbReference type="ChEBI" id="CHEBI:58856"/>
        <dbReference type="EC" id="4.2.1.17"/>
    </reaction>
</comment>
<evidence type="ECO:0000256" key="5">
    <source>
        <dbReference type="ARBA" id="ARBA00023717"/>
    </source>
</evidence>
<gene>
    <name evidence="7" type="ORF">GOACH_10_01650</name>
</gene>
<sequence>MTLDTSTDSVNTDVKSGIATITLNRPDRRNAWDDSLGEGLESAFTATAFDDSVRCIVLTGAGSAFCSGADLAAGFPSLPSGHDDLTGTLRRRFHPGFLAMLDSPKPVIAAVNGPAIGAGACLALAADIAIMDRQHAYLQFRFSAIGLMPDVGATALLAEAVGAQRAIEIFMLAEKLGAERCAELGLVSRITDDLDTDVHELANRLASGPTAAFATTKRAVRAWTQSQMACQLELEAALQQSLIATQDWREGRSAFLEHRMPTFTGK</sequence>
<keyword evidence="8" id="KW-1185">Reference proteome</keyword>
<dbReference type="Gene3D" id="3.90.226.10">
    <property type="entry name" value="2-enoyl-CoA Hydratase, Chain A, domain 1"/>
    <property type="match status" value="1"/>
</dbReference>
<evidence type="ECO:0000256" key="2">
    <source>
        <dbReference type="ARBA" id="ARBA00005254"/>
    </source>
</evidence>
<dbReference type="InterPro" id="IPR018376">
    <property type="entry name" value="Enoyl-CoA_hyd/isom_CS"/>
</dbReference>
<dbReference type="Pfam" id="PF00378">
    <property type="entry name" value="ECH_1"/>
    <property type="match status" value="1"/>
</dbReference>
<protein>
    <submittedName>
        <fullName evidence="7">Putative enoyl-CoA hydratase</fullName>
    </submittedName>
</protein>
<dbReference type="CDD" id="cd06558">
    <property type="entry name" value="crotonase-like"/>
    <property type="match status" value="1"/>
</dbReference>
<dbReference type="InterPro" id="IPR029045">
    <property type="entry name" value="ClpP/crotonase-like_dom_sf"/>
</dbReference>
<comment type="similarity">
    <text evidence="2 6">Belongs to the enoyl-CoA hydratase/isomerase family.</text>
</comment>
<evidence type="ECO:0000313" key="7">
    <source>
        <dbReference type="EMBL" id="GAC49197.1"/>
    </source>
</evidence>
<evidence type="ECO:0000256" key="1">
    <source>
        <dbReference type="ARBA" id="ARBA00002994"/>
    </source>
</evidence>
<comment type="catalytic activity">
    <reaction evidence="5">
        <text>a 4-saturated-(3S)-3-hydroxyacyl-CoA = a (3E)-enoyl-CoA + H2O</text>
        <dbReference type="Rhea" id="RHEA:20724"/>
        <dbReference type="ChEBI" id="CHEBI:15377"/>
        <dbReference type="ChEBI" id="CHEBI:58521"/>
        <dbReference type="ChEBI" id="CHEBI:137480"/>
        <dbReference type="EC" id="4.2.1.17"/>
    </reaction>
</comment>
<dbReference type="SUPFAM" id="SSF52096">
    <property type="entry name" value="ClpP/crotonase"/>
    <property type="match status" value="1"/>
</dbReference>
<keyword evidence="3" id="KW-0443">Lipid metabolism</keyword>
<keyword evidence="3" id="KW-0276">Fatty acid metabolism</keyword>
<dbReference type="PROSITE" id="PS00166">
    <property type="entry name" value="ENOYL_COA_HYDRATASE"/>
    <property type="match status" value="1"/>
</dbReference>
<dbReference type="Gene3D" id="1.10.12.10">
    <property type="entry name" value="Lyase 2-enoyl-coa Hydratase, Chain A, domain 2"/>
    <property type="match status" value="1"/>
</dbReference>
<reference evidence="7 8" key="1">
    <citation type="submission" date="2012-12" db="EMBL/GenBank/DDBJ databases">
        <title>Whole genome shotgun sequence of Gordonia aichiensis NBRC 108223.</title>
        <authorList>
            <person name="Isaki-Nakamura S."/>
            <person name="Hosoyama A."/>
            <person name="Tsuchikane K."/>
            <person name="Ando Y."/>
            <person name="Baba S."/>
            <person name="Ohji S."/>
            <person name="Hamada M."/>
            <person name="Tamura T."/>
            <person name="Yamazoe A."/>
            <person name="Yamazaki S."/>
            <person name="Fujita N."/>
        </authorList>
    </citation>
    <scope>NUCLEOTIDE SEQUENCE [LARGE SCALE GENOMIC DNA]</scope>
    <source>
        <strain evidence="7 8">NBRC 108223</strain>
    </source>
</reference>
<proteinExistence type="inferred from homology"/>
<comment type="function">
    <text evidence="1">Could possibly oxidize fatty acids using specific components.</text>
</comment>
<dbReference type="PANTHER" id="PTHR43459">
    <property type="entry name" value="ENOYL-COA HYDRATASE"/>
    <property type="match status" value="1"/>
</dbReference>
<dbReference type="RefSeq" id="WP_005175105.1">
    <property type="nucleotide sequence ID" value="NZ_BANR01000010.1"/>
</dbReference>